<keyword evidence="5" id="KW-0804">Transcription</keyword>
<dbReference type="Gene3D" id="4.10.240.10">
    <property type="entry name" value="Zn(2)-C6 fungal-type DNA-binding domain"/>
    <property type="match status" value="1"/>
</dbReference>
<dbReference type="Proteomes" id="UP000184330">
    <property type="component" value="Unassembled WGS sequence"/>
</dbReference>
<sequence>MVQTPNEEKRQRKRTPRSRNGCLTCKIRHLKCGEERPICRRCLDDGMECDGYIRGKTSQNPGARAILPKGNKLPMIRISQSPFESDHELQYFDLFTKHTIFNILPVMDSNELKDMLLQTCSSHPAIRHAVFAIAALDKVSQTPTATSNPYLDQATDPKLQHYRAALTQYTKAIQAMRSAANSNLDPKIALLTCHLIICFEAWTGNFQSVIQQITIAINLISSWQFKHYDGTIASDLLISEFSRTNGILHELLLIFRRLLICLQFYNPSWTPKPCASLPLANRPSLSSMPNSFTTIEEAAQYHDSILRPTIDFTSSHHVNPRPIDPDSGLAPLPKFGASSIPMAATRWMKGFSPLLSALTSNNTQSKDARYARILQVQMCAKYIVASSICHPDDESVYDLYTPYFAQIVRLSEEVLKFEGDKRGSGGTFCFDNRIVMSLWIAGTKCRERTVREGALKLLKTYPRREGLWDSEFSAGAVGWVKELEERGGDPSGKVDEWRRVVGVNWESDLVERRAVLRCRQRGREGGEWVKREGEINW</sequence>
<dbReference type="GO" id="GO:0000981">
    <property type="term" value="F:DNA-binding transcription factor activity, RNA polymerase II-specific"/>
    <property type="evidence" value="ECO:0007669"/>
    <property type="project" value="InterPro"/>
</dbReference>
<keyword evidence="6" id="KW-0539">Nucleus</keyword>
<evidence type="ECO:0000256" key="6">
    <source>
        <dbReference type="ARBA" id="ARBA00023242"/>
    </source>
</evidence>
<evidence type="ECO:0000256" key="3">
    <source>
        <dbReference type="ARBA" id="ARBA00023015"/>
    </source>
</evidence>
<dbReference type="Pfam" id="PF11951">
    <property type="entry name" value="Fungal_trans_2"/>
    <property type="match status" value="1"/>
</dbReference>
<dbReference type="PROSITE" id="PS50048">
    <property type="entry name" value="ZN2_CY6_FUNGAL_2"/>
    <property type="match status" value="1"/>
</dbReference>
<dbReference type="EMBL" id="FJOG01000013">
    <property type="protein sequence ID" value="CZR59081.1"/>
    <property type="molecule type" value="Genomic_DNA"/>
</dbReference>
<keyword evidence="3" id="KW-0805">Transcription regulation</keyword>
<proteinExistence type="predicted"/>
<evidence type="ECO:0000313" key="8">
    <source>
        <dbReference type="EMBL" id="CZR59081.1"/>
    </source>
</evidence>
<evidence type="ECO:0000256" key="2">
    <source>
        <dbReference type="ARBA" id="ARBA00022833"/>
    </source>
</evidence>
<name>A0A1L7X234_9HELO</name>
<evidence type="ECO:0000256" key="5">
    <source>
        <dbReference type="ARBA" id="ARBA00023163"/>
    </source>
</evidence>
<dbReference type="InterPro" id="IPR052360">
    <property type="entry name" value="Transcr_Regulatory_Proteins"/>
</dbReference>
<protein>
    <recommendedName>
        <fullName evidence="7">Zn(2)-C6 fungal-type domain-containing protein</fullName>
    </recommendedName>
</protein>
<dbReference type="AlphaFoldDB" id="A0A1L7X234"/>
<dbReference type="PROSITE" id="PS00463">
    <property type="entry name" value="ZN2_CY6_FUNGAL_1"/>
    <property type="match status" value="1"/>
</dbReference>
<dbReference type="PANTHER" id="PTHR36206:SF4">
    <property type="entry name" value="HYPOTHETICAL CONSERVED PROTEIN (EUROFUNG)-RELATED"/>
    <property type="match status" value="1"/>
</dbReference>
<dbReference type="InterPro" id="IPR001138">
    <property type="entry name" value="Zn2Cys6_DnaBD"/>
</dbReference>
<feature type="domain" description="Zn(2)-C6 fungal-type" evidence="7">
    <location>
        <begin position="21"/>
        <end position="49"/>
    </location>
</feature>
<dbReference type="Pfam" id="PF00172">
    <property type="entry name" value="Zn_clus"/>
    <property type="match status" value="1"/>
</dbReference>
<dbReference type="STRING" id="576137.A0A1L7X234"/>
<dbReference type="GO" id="GO:0008270">
    <property type="term" value="F:zinc ion binding"/>
    <property type="evidence" value="ECO:0007669"/>
    <property type="project" value="InterPro"/>
</dbReference>
<evidence type="ECO:0000256" key="4">
    <source>
        <dbReference type="ARBA" id="ARBA00023125"/>
    </source>
</evidence>
<dbReference type="CDD" id="cd00067">
    <property type="entry name" value="GAL4"/>
    <property type="match status" value="1"/>
</dbReference>
<dbReference type="SUPFAM" id="SSF57701">
    <property type="entry name" value="Zn2/Cys6 DNA-binding domain"/>
    <property type="match status" value="1"/>
</dbReference>
<dbReference type="InterPro" id="IPR036864">
    <property type="entry name" value="Zn2-C6_fun-type_DNA-bd_sf"/>
</dbReference>
<dbReference type="PANTHER" id="PTHR36206">
    <property type="entry name" value="ASPERCRYPTIN BIOSYNTHESIS CLUSTER-SPECIFIC TRANSCRIPTION REGULATOR ATNN-RELATED"/>
    <property type="match status" value="1"/>
</dbReference>
<keyword evidence="4" id="KW-0238">DNA-binding</keyword>
<gene>
    <name evidence="8" type="ORF">PAC_08973</name>
</gene>
<reference evidence="8 9" key="1">
    <citation type="submission" date="2016-03" db="EMBL/GenBank/DDBJ databases">
        <authorList>
            <person name="Ploux O."/>
        </authorList>
    </citation>
    <scope>NUCLEOTIDE SEQUENCE [LARGE SCALE GENOMIC DNA]</scope>
    <source>
        <strain evidence="8 9">UAMH 11012</strain>
    </source>
</reference>
<evidence type="ECO:0000256" key="1">
    <source>
        <dbReference type="ARBA" id="ARBA00022723"/>
    </source>
</evidence>
<dbReference type="InterPro" id="IPR021858">
    <property type="entry name" value="Fun_TF"/>
</dbReference>
<dbReference type="OrthoDB" id="3145928at2759"/>
<evidence type="ECO:0000313" key="9">
    <source>
        <dbReference type="Proteomes" id="UP000184330"/>
    </source>
</evidence>
<dbReference type="GO" id="GO:0003677">
    <property type="term" value="F:DNA binding"/>
    <property type="evidence" value="ECO:0007669"/>
    <property type="project" value="UniProtKB-KW"/>
</dbReference>
<dbReference type="SMART" id="SM00066">
    <property type="entry name" value="GAL4"/>
    <property type="match status" value="1"/>
</dbReference>
<organism evidence="8 9">
    <name type="scientific">Phialocephala subalpina</name>
    <dbReference type="NCBI Taxonomy" id="576137"/>
    <lineage>
        <taxon>Eukaryota</taxon>
        <taxon>Fungi</taxon>
        <taxon>Dikarya</taxon>
        <taxon>Ascomycota</taxon>
        <taxon>Pezizomycotina</taxon>
        <taxon>Leotiomycetes</taxon>
        <taxon>Helotiales</taxon>
        <taxon>Mollisiaceae</taxon>
        <taxon>Phialocephala</taxon>
        <taxon>Phialocephala fortinii species complex</taxon>
    </lineage>
</organism>
<accession>A0A1L7X234</accession>
<keyword evidence="9" id="KW-1185">Reference proteome</keyword>
<evidence type="ECO:0000259" key="7">
    <source>
        <dbReference type="PROSITE" id="PS50048"/>
    </source>
</evidence>
<keyword evidence="1" id="KW-0479">Metal-binding</keyword>
<keyword evidence="2" id="KW-0862">Zinc</keyword>